<dbReference type="InParanoid" id="G9NB76"/>
<sequence>MDVLPTYQQATTRPDWLQLAAPYIAFADYPSLCRVSRRFWSVFAPRLWRDPCAAIGTALIRISADTTHWWARFMSQKLRQLTPKTRLLIRVLDARGATGPRDFAMYPELTRSAFKLALELLPNVEALVLDDHIGLDVRFLGLNPQQPSPLGRALRILSLNNVTNGVLTVLTSHNNLPQLVYLDISGTPLPNPNETVELLLPKLRILKLHRNGIYADRLYYINIFDRRLWSLDLSDNKLTDRSVQFLLRQLDPRRLLRTSQHKKTEGIIEFWMDFGSHIPFICLREVHGSSDVFLPGDRYLVDAPAFSTLSNSEEDTVNTRSDGSLSIRPDTLDGVLQLLSRDGGITATDHLPGSVGLTHLHLSGNNFSAAGIESLLRRSNGQIEHFDCDSMRLYLPDGHNCQMTHGDLEVSCSCRLHTSKLIGIYGFSGLSQIFRPVWCSNLRSLRIHHSLVTNIPTLKIPDYRAIECLYLAEKHILPGLDWAYSIAFLPDMNPRLQTLTLTCVPRHSFGPLVHKLTFFLRLLGLQEQVLSIMNKAEESRPGRSVRLVSGLRHLALEMEPREEMGSPLELDAEELMTSGETPFSFFDDPEEKLPPKGLRPRAVEIWNPMRPKSSLPPPNETVIREAEEIEYDIA</sequence>
<dbReference type="Proteomes" id="UP000007115">
    <property type="component" value="Unassembled WGS sequence"/>
</dbReference>
<keyword evidence="2" id="KW-1185">Reference proteome</keyword>
<dbReference type="HOGENOM" id="CLU_021422_0_0_1"/>
<feature type="non-terminal residue" evidence="1">
    <location>
        <position position="634"/>
    </location>
</feature>
<dbReference type="OrthoDB" id="5213490at2759"/>
<organism evidence="1 2">
    <name type="scientific">Hypocrea virens (strain Gv29-8 / FGSC 10586)</name>
    <name type="common">Gliocladium virens</name>
    <name type="synonym">Trichoderma virens</name>
    <dbReference type="NCBI Taxonomy" id="413071"/>
    <lineage>
        <taxon>Eukaryota</taxon>
        <taxon>Fungi</taxon>
        <taxon>Dikarya</taxon>
        <taxon>Ascomycota</taxon>
        <taxon>Pezizomycotina</taxon>
        <taxon>Sordariomycetes</taxon>
        <taxon>Hypocreomycetidae</taxon>
        <taxon>Hypocreales</taxon>
        <taxon>Hypocreaceae</taxon>
        <taxon>Trichoderma</taxon>
    </lineage>
</organism>
<evidence type="ECO:0000313" key="2">
    <source>
        <dbReference type="Proteomes" id="UP000007115"/>
    </source>
</evidence>
<dbReference type="eggNOG" id="ENOG502S6PB">
    <property type="taxonomic scope" value="Eukaryota"/>
</dbReference>
<dbReference type="OMA" id="IFAPRIW"/>
<dbReference type="STRING" id="413071.G9NB76"/>
<dbReference type="RefSeq" id="XP_013950284.1">
    <property type="nucleotide sequence ID" value="XM_014094809.1"/>
</dbReference>
<dbReference type="VEuPathDB" id="FungiDB:TRIVIDRAFT_124252"/>
<accession>G9NB76</accession>
<comment type="caution">
    <text evidence="1">The sequence shown here is derived from an EMBL/GenBank/DDBJ whole genome shotgun (WGS) entry which is preliminary data.</text>
</comment>
<evidence type="ECO:0000313" key="1">
    <source>
        <dbReference type="EMBL" id="EHK16084.1"/>
    </source>
</evidence>
<dbReference type="SUPFAM" id="SSF52047">
    <property type="entry name" value="RNI-like"/>
    <property type="match status" value="1"/>
</dbReference>
<gene>
    <name evidence="1" type="ORF">TRIVIDRAFT_124252</name>
</gene>
<protein>
    <submittedName>
        <fullName evidence="1">Uncharacterized protein</fullName>
    </submittedName>
</protein>
<proteinExistence type="predicted"/>
<dbReference type="GeneID" id="25787301"/>
<dbReference type="Gene3D" id="3.80.10.10">
    <property type="entry name" value="Ribonuclease Inhibitor"/>
    <property type="match status" value="2"/>
</dbReference>
<reference evidence="1 2" key="1">
    <citation type="journal article" date="2011" name="Genome Biol.">
        <title>Comparative genome sequence analysis underscores mycoparasitism as the ancestral life style of Trichoderma.</title>
        <authorList>
            <person name="Kubicek C.P."/>
            <person name="Herrera-Estrella A."/>
            <person name="Seidl-Seiboth V."/>
            <person name="Martinez D.A."/>
            <person name="Druzhinina I.S."/>
            <person name="Thon M."/>
            <person name="Zeilinger S."/>
            <person name="Casas-Flores S."/>
            <person name="Horwitz B.A."/>
            <person name="Mukherjee P.K."/>
            <person name="Mukherjee M."/>
            <person name="Kredics L."/>
            <person name="Alcaraz L.D."/>
            <person name="Aerts A."/>
            <person name="Antal Z."/>
            <person name="Atanasova L."/>
            <person name="Cervantes-Badillo M.G."/>
            <person name="Challacombe J."/>
            <person name="Chertkov O."/>
            <person name="McCluskey K."/>
            <person name="Coulpier F."/>
            <person name="Deshpande N."/>
            <person name="von Doehren H."/>
            <person name="Ebbole D.J."/>
            <person name="Esquivel-Naranjo E.U."/>
            <person name="Fekete E."/>
            <person name="Flipphi M."/>
            <person name="Glaser F."/>
            <person name="Gomez-Rodriguez E.Y."/>
            <person name="Gruber S."/>
            <person name="Han C."/>
            <person name="Henrissat B."/>
            <person name="Hermosa R."/>
            <person name="Hernandez-Onate M."/>
            <person name="Karaffa L."/>
            <person name="Kosti I."/>
            <person name="Le Crom S."/>
            <person name="Lindquist E."/>
            <person name="Lucas S."/>
            <person name="Luebeck M."/>
            <person name="Luebeck P.S."/>
            <person name="Margeot A."/>
            <person name="Metz B."/>
            <person name="Misra M."/>
            <person name="Nevalainen H."/>
            <person name="Omann M."/>
            <person name="Packer N."/>
            <person name="Perrone G."/>
            <person name="Uresti-Rivera E.E."/>
            <person name="Salamov A."/>
            <person name="Schmoll M."/>
            <person name="Seiboth B."/>
            <person name="Shapiro H."/>
            <person name="Sukno S."/>
            <person name="Tamayo-Ramos J.A."/>
            <person name="Tisch D."/>
            <person name="Wiest A."/>
            <person name="Wilkinson H.H."/>
            <person name="Zhang M."/>
            <person name="Coutinho P.M."/>
            <person name="Kenerley C.M."/>
            <person name="Monte E."/>
            <person name="Baker S.E."/>
            <person name="Grigoriev I.V."/>
        </authorList>
    </citation>
    <scope>NUCLEOTIDE SEQUENCE [LARGE SCALE GENOMIC DNA]</scope>
    <source>
        <strain evidence="2">Gv29-8 / FGSC 10586</strain>
    </source>
</reference>
<dbReference type="InterPro" id="IPR032675">
    <property type="entry name" value="LRR_dom_sf"/>
</dbReference>
<dbReference type="AlphaFoldDB" id="G9NB76"/>
<name>G9NB76_HYPVG</name>
<dbReference type="EMBL" id="ABDF02000091">
    <property type="protein sequence ID" value="EHK16084.1"/>
    <property type="molecule type" value="Genomic_DNA"/>
</dbReference>